<dbReference type="AlphaFoldDB" id="A0A183DNE8"/>
<dbReference type="Proteomes" id="UP000271098">
    <property type="component" value="Unassembled WGS sequence"/>
</dbReference>
<dbReference type="EMBL" id="UYRT01077896">
    <property type="protein sequence ID" value="VDN17176.1"/>
    <property type="molecule type" value="Genomic_DNA"/>
</dbReference>
<feature type="compositionally biased region" description="Polar residues" evidence="1">
    <location>
        <begin position="1"/>
        <end position="12"/>
    </location>
</feature>
<reference evidence="4" key="1">
    <citation type="submission" date="2016-06" db="UniProtKB">
        <authorList>
            <consortium name="WormBaseParasite"/>
        </authorList>
    </citation>
    <scope>IDENTIFICATION</scope>
</reference>
<sequence>MSSRIVESNPSECTRGKEGGSTEVLGQTTFDKSFLTCIIDYNISRFHPASSSPRPSSGLLKVQAGFLPYTFRLFHQQ</sequence>
<reference evidence="2 3" key="2">
    <citation type="submission" date="2018-11" db="EMBL/GenBank/DDBJ databases">
        <authorList>
            <consortium name="Pathogen Informatics"/>
        </authorList>
    </citation>
    <scope>NUCLEOTIDE SEQUENCE [LARGE SCALE GENOMIC DNA]</scope>
</reference>
<evidence type="ECO:0000256" key="1">
    <source>
        <dbReference type="SAM" id="MobiDB-lite"/>
    </source>
</evidence>
<name>A0A183DNE8_9BILA</name>
<gene>
    <name evidence="2" type="ORF">GPUH_LOCUS10239</name>
</gene>
<evidence type="ECO:0000313" key="4">
    <source>
        <dbReference type="WBParaSite" id="GPUH_0001025201-mRNA-1"/>
    </source>
</evidence>
<accession>A0A183DNE8</accession>
<dbReference type="WBParaSite" id="GPUH_0001025201-mRNA-1">
    <property type="protein sequence ID" value="GPUH_0001025201-mRNA-1"/>
    <property type="gene ID" value="GPUH_0001025201"/>
</dbReference>
<evidence type="ECO:0000313" key="2">
    <source>
        <dbReference type="EMBL" id="VDN17176.1"/>
    </source>
</evidence>
<evidence type="ECO:0000313" key="3">
    <source>
        <dbReference type="Proteomes" id="UP000271098"/>
    </source>
</evidence>
<keyword evidence="3" id="KW-1185">Reference proteome</keyword>
<feature type="region of interest" description="Disordered" evidence="1">
    <location>
        <begin position="1"/>
        <end position="24"/>
    </location>
</feature>
<proteinExistence type="predicted"/>
<protein>
    <submittedName>
        <fullName evidence="2 4">Uncharacterized protein</fullName>
    </submittedName>
</protein>
<organism evidence="4">
    <name type="scientific">Gongylonema pulchrum</name>
    <dbReference type="NCBI Taxonomy" id="637853"/>
    <lineage>
        <taxon>Eukaryota</taxon>
        <taxon>Metazoa</taxon>
        <taxon>Ecdysozoa</taxon>
        <taxon>Nematoda</taxon>
        <taxon>Chromadorea</taxon>
        <taxon>Rhabditida</taxon>
        <taxon>Spirurina</taxon>
        <taxon>Spiruromorpha</taxon>
        <taxon>Spiruroidea</taxon>
        <taxon>Gongylonematidae</taxon>
        <taxon>Gongylonema</taxon>
    </lineage>
</organism>